<keyword evidence="1" id="KW-0472">Membrane</keyword>
<protein>
    <submittedName>
        <fullName evidence="3">Uncharacterized protein</fullName>
    </submittedName>
</protein>
<accession>A0A0R3RRZ5</accession>
<reference evidence="3" key="1">
    <citation type="submission" date="2017-02" db="UniProtKB">
        <authorList>
            <consortium name="WormBaseParasite"/>
        </authorList>
    </citation>
    <scope>IDENTIFICATION</scope>
</reference>
<sequence>MTDYVVIERVIKRDKISDSILKRRSKAYDLAGRDVIWVINDCMLLLITISVLFIYTVVLIGFFMGWCTLIPMMFHPRKEIPFCAVKSPRRSTRYGDVESTISSSLSIECAHRIFESTEKLDRRYSSDNVRPLPLSDYLHPKYSLPPMKIDFDDAEQMYFKEYLRTPARLCVKKISLSKSIPESKSSQSASVAQYETIIV</sequence>
<evidence type="ECO:0000256" key="1">
    <source>
        <dbReference type="SAM" id="Phobius"/>
    </source>
</evidence>
<evidence type="ECO:0000313" key="2">
    <source>
        <dbReference type="Proteomes" id="UP000050640"/>
    </source>
</evidence>
<evidence type="ECO:0000313" key="3">
    <source>
        <dbReference type="WBParaSite" id="EEL_0000454901-mRNA-1"/>
    </source>
</evidence>
<feature type="transmembrane region" description="Helical" evidence="1">
    <location>
        <begin position="43"/>
        <end position="69"/>
    </location>
</feature>
<keyword evidence="1" id="KW-0812">Transmembrane</keyword>
<dbReference type="Proteomes" id="UP000050640">
    <property type="component" value="Unplaced"/>
</dbReference>
<organism evidence="2 3">
    <name type="scientific">Elaeophora elaphi</name>
    <dbReference type="NCBI Taxonomy" id="1147741"/>
    <lineage>
        <taxon>Eukaryota</taxon>
        <taxon>Metazoa</taxon>
        <taxon>Ecdysozoa</taxon>
        <taxon>Nematoda</taxon>
        <taxon>Chromadorea</taxon>
        <taxon>Rhabditida</taxon>
        <taxon>Spirurina</taxon>
        <taxon>Spiruromorpha</taxon>
        <taxon>Filarioidea</taxon>
        <taxon>Onchocercidae</taxon>
        <taxon>Elaeophora</taxon>
    </lineage>
</organism>
<keyword evidence="1" id="KW-1133">Transmembrane helix</keyword>
<proteinExistence type="predicted"/>
<keyword evidence="2" id="KW-1185">Reference proteome</keyword>
<dbReference type="WBParaSite" id="EEL_0000454901-mRNA-1">
    <property type="protein sequence ID" value="EEL_0000454901-mRNA-1"/>
    <property type="gene ID" value="EEL_0000454901"/>
</dbReference>
<name>A0A0R3RRZ5_9BILA</name>
<dbReference type="AlphaFoldDB" id="A0A0R3RRZ5"/>